<keyword evidence="1" id="KW-0677">Repeat</keyword>
<reference evidence="5 6" key="1">
    <citation type="submission" date="2022-12" db="EMBL/GenBank/DDBJ databases">
        <title>Chromosome-level genome of Tegillarca granosa.</title>
        <authorList>
            <person name="Kim J."/>
        </authorList>
    </citation>
    <scope>NUCLEOTIDE SEQUENCE [LARGE SCALE GENOMIC DNA]</scope>
    <source>
        <strain evidence="5">Teg-2019</strain>
        <tissue evidence="5">Adductor muscle</tissue>
    </source>
</reference>
<dbReference type="InterPro" id="IPR036179">
    <property type="entry name" value="Ig-like_dom_sf"/>
</dbReference>
<dbReference type="PANTHER" id="PTHR12231:SF253">
    <property type="entry name" value="DPR-INTERACTING PROTEIN ETA, ISOFORM B-RELATED"/>
    <property type="match status" value="1"/>
</dbReference>
<keyword evidence="6" id="KW-1185">Reference proteome</keyword>
<dbReference type="EMBL" id="JARBDR010000903">
    <property type="protein sequence ID" value="KAJ8304277.1"/>
    <property type="molecule type" value="Genomic_DNA"/>
</dbReference>
<accession>A0ABQ9EK12</accession>
<organism evidence="5 6">
    <name type="scientific">Tegillarca granosa</name>
    <name type="common">Malaysian cockle</name>
    <name type="synonym">Anadara granosa</name>
    <dbReference type="NCBI Taxonomy" id="220873"/>
    <lineage>
        <taxon>Eukaryota</taxon>
        <taxon>Metazoa</taxon>
        <taxon>Spiralia</taxon>
        <taxon>Lophotrochozoa</taxon>
        <taxon>Mollusca</taxon>
        <taxon>Bivalvia</taxon>
        <taxon>Autobranchia</taxon>
        <taxon>Pteriomorphia</taxon>
        <taxon>Arcoida</taxon>
        <taxon>Arcoidea</taxon>
        <taxon>Arcidae</taxon>
        <taxon>Tegillarca</taxon>
    </lineage>
</organism>
<dbReference type="SUPFAM" id="SSF48726">
    <property type="entry name" value="Immunoglobulin"/>
    <property type="match status" value="2"/>
</dbReference>
<evidence type="ECO:0000256" key="2">
    <source>
        <dbReference type="ARBA" id="ARBA00023157"/>
    </source>
</evidence>
<gene>
    <name evidence="5" type="ORF">KUTeg_017860</name>
</gene>
<proteinExistence type="predicted"/>
<name>A0ABQ9EK12_TEGGR</name>
<comment type="caution">
    <text evidence="5">The sequence shown here is derived from an EMBL/GenBank/DDBJ whole genome shotgun (WGS) entry which is preliminary data.</text>
</comment>
<evidence type="ECO:0000256" key="3">
    <source>
        <dbReference type="ARBA" id="ARBA00023319"/>
    </source>
</evidence>
<dbReference type="Pfam" id="PF07686">
    <property type="entry name" value="V-set"/>
    <property type="match status" value="1"/>
</dbReference>
<evidence type="ECO:0000313" key="5">
    <source>
        <dbReference type="EMBL" id="KAJ8304277.1"/>
    </source>
</evidence>
<keyword evidence="2" id="KW-1015">Disulfide bond</keyword>
<sequence length="219" mass="25436">MIPNKFKLRPKDIHSLMWLGSDKLISKKTDHFPRRIHTSTDVVVTQGQTAILPCKTNEENHEDLMIIWMNPKKILISQKESRFIDDTRMSIERPFLGDWNLHVRHVQYKDKGVYTCTINSYPVFVRHINLTVQVPSRIIDSSSTSNVRVREGETVKLNTWEIIHDIHDMINYFTEVGNVGEELIIRNISRYCGGTYLCQAYNDVPPAVSRPIKVEVQCE</sequence>
<dbReference type="InterPro" id="IPR013106">
    <property type="entry name" value="Ig_V-set"/>
</dbReference>
<dbReference type="SMART" id="SM00409">
    <property type="entry name" value="IG"/>
    <property type="match status" value="2"/>
</dbReference>
<dbReference type="InterPro" id="IPR003599">
    <property type="entry name" value="Ig_sub"/>
</dbReference>
<dbReference type="Gene3D" id="2.60.40.10">
    <property type="entry name" value="Immunoglobulins"/>
    <property type="match status" value="2"/>
</dbReference>
<feature type="domain" description="Ig-like" evidence="4">
    <location>
        <begin position="33"/>
        <end position="131"/>
    </location>
</feature>
<dbReference type="InterPro" id="IPR051170">
    <property type="entry name" value="Neural/epithelial_adhesion"/>
</dbReference>
<dbReference type="PROSITE" id="PS50835">
    <property type="entry name" value="IG_LIKE"/>
    <property type="match status" value="1"/>
</dbReference>
<protein>
    <recommendedName>
        <fullName evidence="4">Ig-like domain-containing protein</fullName>
    </recommendedName>
</protein>
<evidence type="ECO:0000256" key="1">
    <source>
        <dbReference type="ARBA" id="ARBA00022737"/>
    </source>
</evidence>
<evidence type="ECO:0000313" key="6">
    <source>
        <dbReference type="Proteomes" id="UP001217089"/>
    </source>
</evidence>
<dbReference type="PANTHER" id="PTHR12231">
    <property type="entry name" value="CTX-RELATED TYPE I TRANSMEMBRANE PROTEIN"/>
    <property type="match status" value="1"/>
</dbReference>
<dbReference type="InterPro" id="IPR013783">
    <property type="entry name" value="Ig-like_fold"/>
</dbReference>
<dbReference type="Proteomes" id="UP001217089">
    <property type="component" value="Unassembled WGS sequence"/>
</dbReference>
<keyword evidence="3" id="KW-0393">Immunoglobulin domain</keyword>
<evidence type="ECO:0000259" key="4">
    <source>
        <dbReference type="PROSITE" id="PS50835"/>
    </source>
</evidence>
<dbReference type="InterPro" id="IPR007110">
    <property type="entry name" value="Ig-like_dom"/>
</dbReference>